<keyword evidence="2 4" id="KW-0808">Transferase</keyword>
<dbReference type="Pfam" id="PF02086">
    <property type="entry name" value="MethyltransfD12"/>
    <property type="match status" value="1"/>
</dbReference>
<evidence type="ECO:0000256" key="1">
    <source>
        <dbReference type="ARBA" id="ARBA00022603"/>
    </source>
</evidence>
<dbReference type="Proteomes" id="UP000008207">
    <property type="component" value="Chromosome"/>
</dbReference>
<dbReference type="GO" id="GO:0043565">
    <property type="term" value="F:sequence-specific DNA binding"/>
    <property type="evidence" value="ECO:0007669"/>
    <property type="project" value="TreeGrafter"/>
</dbReference>
<dbReference type="Gene3D" id="3.40.50.150">
    <property type="entry name" value="Vaccinia Virus protein VP39"/>
    <property type="match status" value="2"/>
</dbReference>
<dbReference type="eggNOG" id="COG0338">
    <property type="taxonomic scope" value="Bacteria"/>
</dbReference>
<dbReference type="EMBL" id="CP001349">
    <property type="protein sequence ID" value="ACL58994.1"/>
    <property type="molecule type" value="Genomic_DNA"/>
</dbReference>
<evidence type="ECO:0000313" key="5">
    <source>
        <dbReference type="Proteomes" id="UP000008207"/>
    </source>
</evidence>
<dbReference type="PRINTS" id="PR00505">
    <property type="entry name" value="D12N6MTFRASE"/>
</dbReference>
<evidence type="ECO:0000256" key="3">
    <source>
        <dbReference type="ARBA" id="ARBA00022691"/>
    </source>
</evidence>
<dbReference type="GO" id="GO:0009307">
    <property type="term" value="P:DNA restriction-modification system"/>
    <property type="evidence" value="ECO:0007669"/>
    <property type="project" value="InterPro"/>
</dbReference>
<keyword evidence="1 4" id="KW-0489">Methyltransferase</keyword>
<evidence type="ECO:0000313" key="4">
    <source>
        <dbReference type="EMBL" id="ACL58994.1"/>
    </source>
</evidence>
<sequence>MTSAALAPTSEPPRPVLRWHSGKWRLAPWIVRHFAPHRLYTEAFGGAASVLLRKPRSYAEIYNDLDDDVVNLFQVLRSDRAPELIAALRATPFARAEFEQAYEISNDRVEEARRLIVRSFMGFGSNGHNRRAPTGFRSNGFRCGTTPAQDWAGLPDALGLVIERLRGVVIEHRDAAEVLAQHDSPESLHYVDPPYLPETRSLRNPYDIKHRGGMYAHELTAADHARLLDALCGLKGMVVLSGYPSPVYDAALPGWTRVERAAHADGARARTEVLWINPRGRPPLRLRQRARPGAALRGAGMIIQLVKGSNLEVIFYLSHELSHDLAPGRKVLEQILRISAALDSGQRIFKNGPAFDHLPMHFKGCSCCSASRLSGREKRPYEIGKRCEMRRLPPQCVFSARSYRHFVTSQLKHLSRLIADREQASVKFNIGIILLRSLEFFASFRLFVADVNCYHKGEKTSYCLNPCGGICTPKCFRNDAHHSRLRLFLGPAGEADNAGACKRYPQLVGRQTTFISARVPVRPSMAGGRP</sequence>
<dbReference type="PANTHER" id="PTHR30481:SF4">
    <property type="entry name" value="SITE-SPECIFIC DNA-METHYLTRANSFERASE (ADENINE-SPECIFIC)"/>
    <property type="match status" value="1"/>
</dbReference>
<dbReference type="InterPro" id="IPR012327">
    <property type="entry name" value="MeTrfase_D12"/>
</dbReference>
<accession>B8ITS8</accession>
<gene>
    <name evidence="4" type="ordered locus">Mnod_4115</name>
</gene>
<dbReference type="HOGENOM" id="CLU_513693_0_0_5"/>
<proteinExistence type="predicted"/>
<dbReference type="RefSeq" id="WP_015930643.1">
    <property type="nucleotide sequence ID" value="NC_011894.1"/>
</dbReference>
<dbReference type="REBASE" id="19907">
    <property type="entry name" value="M.MnoORSORF4115P"/>
</dbReference>
<dbReference type="GO" id="GO:0009007">
    <property type="term" value="F:site-specific DNA-methyltransferase (adenine-specific) activity"/>
    <property type="evidence" value="ECO:0007669"/>
    <property type="project" value="UniProtKB-EC"/>
</dbReference>
<protein>
    <submittedName>
        <fullName evidence="4">D12 class N6 adenine-specific DNA methyltransferase</fullName>
    </submittedName>
</protein>
<dbReference type="GO" id="GO:1904047">
    <property type="term" value="F:S-adenosyl-L-methionine binding"/>
    <property type="evidence" value="ECO:0007669"/>
    <property type="project" value="TreeGrafter"/>
</dbReference>
<reference evidence="4 5" key="1">
    <citation type="submission" date="2009-01" db="EMBL/GenBank/DDBJ databases">
        <title>Complete sequence of chromosome of Methylobacterium nodulans ORS 2060.</title>
        <authorList>
            <consortium name="US DOE Joint Genome Institute"/>
            <person name="Lucas S."/>
            <person name="Copeland A."/>
            <person name="Lapidus A."/>
            <person name="Glavina del Rio T."/>
            <person name="Dalin E."/>
            <person name="Tice H."/>
            <person name="Bruce D."/>
            <person name="Goodwin L."/>
            <person name="Pitluck S."/>
            <person name="Sims D."/>
            <person name="Brettin T."/>
            <person name="Detter J.C."/>
            <person name="Han C."/>
            <person name="Larimer F."/>
            <person name="Land M."/>
            <person name="Hauser L."/>
            <person name="Kyrpides N."/>
            <person name="Ivanova N."/>
            <person name="Marx C.J."/>
            <person name="Richardson P."/>
        </authorList>
    </citation>
    <scope>NUCLEOTIDE SEQUENCE [LARGE SCALE GENOMIC DNA]</scope>
    <source>
        <strain evidence="5">LMG 21967 / CNCM I-2342 / ORS 2060</strain>
    </source>
</reference>
<evidence type="ECO:0000256" key="2">
    <source>
        <dbReference type="ARBA" id="ARBA00022679"/>
    </source>
</evidence>
<dbReference type="SUPFAM" id="SSF53335">
    <property type="entry name" value="S-adenosyl-L-methionine-dependent methyltransferases"/>
    <property type="match status" value="1"/>
</dbReference>
<dbReference type="GO" id="GO:0032259">
    <property type="term" value="P:methylation"/>
    <property type="evidence" value="ECO:0007669"/>
    <property type="project" value="UniProtKB-KW"/>
</dbReference>
<dbReference type="GO" id="GO:0006298">
    <property type="term" value="P:mismatch repair"/>
    <property type="evidence" value="ECO:0007669"/>
    <property type="project" value="TreeGrafter"/>
</dbReference>
<keyword evidence="5" id="KW-1185">Reference proteome</keyword>
<dbReference type="KEGG" id="mno:Mnod_4115"/>
<name>B8ITS8_METNO</name>
<dbReference type="STRING" id="460265.Mnod_4115"/>
<dbReference type="InterPro" id="IPR029063">
    <property type="entry name" value="SAM-dependent_MTases_sf"/>
</dbReference>
<dbReference type="PANTHER" id="PTHR30481">
    <property type="entry name" value="DNA ADENINE METHYLASE"/>
    <property type="match status" value="1"/>
</dbReference>
<organism evidence="4 5">
    <name type="scientific">Methylobacterium nodulans (strain LMG 21967 / CNCM I-2342 / ORS 2060)</name>
    <dbReference type="NCBI Taxonomy" id="460265"/>
    <lineage>
        <taxon>Bacteria</taxon>
        <taxon>Pseudomonadati</taxon>
        <taxon>Pseudomonadota</taxon>
        <taxon>Alphaproteobacteria</taxon>
        <taxon>Hyphomicrobiales</taxon>
        <taxon>Methylobacteriaceae</taxon>
        <taxon>Methylobacterium</taxon>
    </lineage>
</organism>
<keyword evidence="3" id="KW-0949">S-adenosyl-L-methionine</keyword>
<dbReference type="AlphaFoldDB" id="B8ITS8"/>